<evidence type="ECO:0000256" key="9">
    <source>
        <dbReference type="PROSITE-ProRule" id="PRU00703"/>
    </source>
</evidence>
<proteinExistence type="inferred from homology"/>
<reference evidence="14" key="1">
    <citation type="submission" date="2021-11" db="EMBL/GenBank/DDBJ databases">
        <title>The complete genome of Massilia sp sp. G4R7.</title>
        <authorList>
            <person name="Liu L."/>
            <person name="Yue J."/>
            <person name="Yuan J."/>
            <person name="Yang F."/>
            <person name="Li L."/>
        </authorList>
    </citation>
    <scope>NUCLEOTIDE SEQUENCE</scope>
    <source>
        <strain evidence="14">G4R7</strain>
    </source>
</reference>
<keyword evidence="7 9" id="KW-0129">CBS domain</keyword>
<dbReference type="Gene3D" id="3.10.580.10">
    <property type="entry name" value="CBS-domain"/>
    <property type="match status" value="1"/>
</dbReference>
<dbReference type="Pfam" id="PF03471">
    <property type="entry name" value="CorC_HlyC"/>
    <property type="match status" value="1"/>
</dbReference>
<dbReference type="Gene3D" id="3.30.465.10">
    <property type="match status" value="1"/>
</dbReference>
<dbReference type="SUPFAM" id="SSF54631">
    <property type="entry name" value="CBS-domain pair"/>
    <property type="match status" value="1"/>
</dbReference>
<evidence type="ECO:0000256" key="1">
    <source>
        <dbReference type="ARBA" id="ARBA00004651"/>
    </source>
</evidence>
<evidence type="ECO:0000256" key="3">
    <source>
        <dbReference type="ARBA" id="ARBA00022475"/>
    </source>
</evidence>
<evidence type="ECO:0000313" key="14">
    <source>
        <dbReference type="EMBL" id="MCD2517307.1"/>
    </source>
</evidence>
<evidence type="ECO:0000256" key="6">
    <source>
        <dbReference type="ARBA" id="ARBA00022989"/>
    </source>
</evidence>
<feature type="transmembrane region" description="Helical" evidence="11">
    <location>
        <begin position="95"/>
        <end position="113"/>
    </location>
</feature>
<accession>A0ABS8Q6D1</accession>
<evidence type="ECO:0000256" key="5">
    <source>
        <dbReference type="ARBA" id="ARBA00022737"/>
    </source>
</evidence>
<dbReference type="InterPro" id="IPR005170">
    <property type="entry name" value="Transptr-assoc_dom"/>
</dbReference>
<dbReference type="PROSITE" id="PS51846">
    <property type="entry name" value="CNNM"/>
    <property type="match status" value="1"/>
</dbReference>
<dbReference type="SUPFAM" id="SSF56176">
    <property type="entry name" value="FAD-binding/transporter-associated domain-like"/>
    <property type="match status" value="1"/>
</dbReference>
<dbReference type="PANTHER" id="PTHR22777">
    <property type="entry name" value="HEMOLYSIN-RELATED"/>
    <property type="match status" value="1"/>
</dbReference>
<feature type="transmembrane region" description="Helical" evidence="11">
    <location>
        <begin position="62"/>
        <end position="89"/>
    </location>
</feature>
<evidence type="ECO:0000259" key="12">
    <source>
        <dbReference type="PROSITE" id="PS51371"/>
    </source>
</evidence>
<evidence type="ECO:0000256" key="4">
    <source>
        <dbReference type="ARBA" id="ARBA00022692"/>
    </source>
</evidence>
<dbReference type="InterPro" id="IPR002550">
    <property type="entry name" value="CNNM"/>
</dbReference>
<sequence length="432" mass="46673">MDTVPLWVLILALALLILLSAFFAMSETALMAANKYRLRHLAGRGHRGAITALWLLERTDRFLSLVLISNILLNAMCAALLTVIAIRLFGAEESVIAGAAAAVAFLLIVFAEVSPKIIGATYAEPVAAATSLPLKGLMRIGRPLISFVNVFVRAVLWMLRIRTAPDAARQRLSQEELRSVVLEGGSFMPQKHRSILLNLFDLEAVTVGDVMTPRARIEALDLDDPLDTLLDGLAGCVHNALPVYEGEINRVIGILHVRKAASLLRAPGGASKDSLRALLAPPYFILEDTRALDQLQYFQEARERLGVVVDEYGEVQGLLTLDDIIEEMIGNFTTQQAGDAAPDSLAWDAAGACLLDGGTPLRDINKALGLALPLEGPRTVNGLLLETLQEIPDAPIALKIGGCVIEVLLVEGQAVKRVKLLRPAPSRRFLVA</sequence>
<dbReference type="Pfam" id="PF00571">
    <property type="entry name" value="CBS"/>
    <property type="match status" value="2"/>
</dbReference>
<gene>
    <name evidence="14" type="ORF">LQ564_13415</name>
</gene>
<comment type="similarity">
    <text evidence="2">Belongs to the UPF0053 family.</text>
</comment>
<dbReference type="Proteomes" id="UP001179361">
    <property type="component" value="Unassembled WGS sequence"/>
</dbReference>
<dbReference type="SMART" id="SM01091">
    <property type="entry name" value="CorC_HlyC"/>
    <property type="match status" value="1"/>
</dbReference>
<name>A0ABS8Q6D1_9BURK</name>
<feature type="domain" description="CNNM transmembrane" evidence="13">
    <location>
        <begin position="2"/>
        <end position="197"/>
    </location>
</feature>
<evidence type="ECO:0000259" key="13">
    <source>
        <dbReference type="PROSITE" id="PS51846"/>
    </source>
</evidence>
<keyword evidence="6 10" id="KW-1133">Transmembrane helix</keyword>
<keyword evidence="15" id="KW-1185">Reference proteome</keyword>
<feature type="domain" description="CBS" evidence="12">
    <location>
        <begin position="278"/>
        <end position="334"/>
    </location>
</feature>
<evidence type="ECO:0000256" key="11">
    <source>
        <dbReference type="SAM" id="Phobius"/>
    </source>
</evidence>
<dbReference type="InterPro" id="IPR000644">
    <property type="entry name" value="CBS_dom"/>
</dbReference>
<keyword evidence="5" id="KW-0677">Repeat</keyword>
<keyword evidence="3" id="KW-1003">Cell membrane</keyword>
<evidence type="ECO:0000313" key="15">
    <source>
        <dbReference type="Proteomes" id="UP001179361"/>
    </source>
</evidence>
<organism evidence="14 15">
    <name type="scientific">Massilia phyllostachyos</name>
    <dbReference type="NCBI Taxonomy" id="2898585"/>
    <lineage>
        <taxon>Bacteria</taxon>
        <taxon>Pseudomonadati</taxon>
        <taxon>Pseudomonadota</taxon>
        <taxon>Betaproteobacteria</taxon>
        <taxon>Burkholderiales</taxon>
        <taxon>Oxalobacteraceae</taxon>
        <taxon>Telluria group</taxon>
        <taxon>Massilia</taxon>
    </lineage>
</organism>
<dbReference type="EMBL" id="JAJNOC010000004">
    <property type="protein sequence ID" value="MCD2517307.1"/>
    <property type="molecule type" value="Genomic_DNA"/>
</dbReference>
<dbReference type="PANTHER" id="PTHR22777:SF32">
    <property type="entry name" value="UPF0053 INNER MEMBRANE PROTEIN YFJD"/>
    <property type="match status" value="1"/>
</dbReference>
<evidence type="ECO:0000256" key="7">
    <source>
        <dbReference type="ARBA" id="ARBA00023122"/>
    </source>
</evidence>
<protein>
    <submittedName>
        <fullName evidence="14">CNNM domain-containing protein</fullName>
    </submittedName>
</protein>
<keyword evidence="8 10" id="KW-0472">Membrane</keyword>
<dbReference type="InterPro" id="IPR016169">
    <property type="entry name" value="FAD-bd_PCMH_sub2"/>
</dbReference>
<keyword evidence="4 10" id="KW-0812">Transmembrane</keyword>
<comment type="caution">
    <text evidence="14">The sequence shown here is derived from an EMBL/GenBank/DDBJ whole genome shotgun (WGS) entry which is preliminary data.</text>
</comment>
<evidence type="ECO:0000256" key="8">
    <source>
        <dbReference type="ARBA" id="ARBA00023136"/>
    </source>
</evidence>
<dbReference type="Pfam" id="PF01595">
    <property type="entry name" value="CNNM"/>
    <property type="match status" value="1"/>
</dbReference>
<dbReference type="InterPro" id="IPR036318">
    <property type="entry name" value="FAD-bd_PCMH-like_sf"/>
</dbReference>
<dbReference type="InterPro" id="IPR044751">
    <property type="entry name" value="Ion_transp-like_CBS"/>
</dbReference>
<dbReference type="InterPro" id="IPR046342">
    <property type="entry name" value="CBS_dom_sf"/>
</dbReference>
<evidence type="ECO:0000256" key="2">
    <source>
        <dbReference type="ARBA" id="ARBA00006337"/>
    </source>
</evidence>
<evidence type="ECO:0000256" key="10">
    <source>
        <dbReference type="PROSITE-ProRule" id="PRU01193"/>
    </source>
</evidence>
<feature type="transmembrane region" description="Helical" evidence="11">
    <location>
        <begin position="140"/>
        <end position="159"/>
    </location>
</feature>
<comment type="subcellular location">
    <subcellularLocation>
        <location evidence="1">Cell membrane</location>
        <topology evidence="1">Multi-pass membrane protein</topology>
    </subcellularLocation>
</comment>
<feature type="transmembrane region" description="Helical" evidence="11">
    <location>
        <begin position="6"/>
        <end position="30"/>
    </location>
</feature>
<dbReference type="CDD" id="cd04590">
    <property type="entry name" value="CBS_pair_CorC_HlyC_assoc"/>
    <property type="match status" value="1"/>
</dbReference>
<dbReference type="RefSeq" id="WP_231058609.1">
    <property type="nucleotide sequence ID" value="NZ_JAJNOC010000004.1"/>
</dbReference>
<dbReference type="PROSITE" id="PS51371">
    <property type="entry name" value="CBS"/>
    <property type="match status" value="1"/>
</dbReference>